<reference evidence="1 2" key="1">
    <citation type="submission" date="2020-07" db="EMBL/GenBank/DDBJ databases">
        <title>Genomic Encyclopedia of Type Strains, Phase IV (KMG-V): Genome sequencing to study the core and pangenomes of soil and plant-associated prokaryotes.</title>
        <authorList>
            <person name="Whitman W."/>
        </authorList>
    </citation>
    <scope>NUCLEOTIDE SEQUENCE [LARGE SCALE GENOMIC DNA]</scope>
    <source>
        <strain evidence="1 2">X4EP2</strain>
    </source>
</reference>
<dbReference type="PIRSF" id="PIRSF013171">
    <property type="entry name" value="Pur_nuclsid_perm"/>
    <property type="match status" value="1"/>
</dbReference>
<dbReference type="Proteomes" id="UP000589520">
    <property type="component" value="Unassembled WGS sequence"/>
</dbReference>
<dbReference type="InterPro" id="IPR009486">
    <property type="entry name" value="Pur_nuclsid_perm"/>
</dbReference>
<comment type="caution">
    <text evidence="1">The sequence shown here is derived from an EMBL/GenBank/DDBJ whole genome shotgun (WGS) entry which is preliminary data.</text>
</comment>
<dbReference type="EMBL" id="JACCCW010000002">
    <property type="protein sequence ID" value="NYF80862.1"/>
    <property type="molecule type" value="Genomic_DNA"/>
</dbReference>
<sequence>MKFLRRFLIFPLLFLPIMLQAQKKPWPIKVVIVTTFEEGADTGDDAGELQYWVEREHLDETLPFPGGVHPLRANGKHDVLAILTGMTLANAGPSIMALGLDPRFDLSHAYFLVAGVAGVDPRVASIGSAAWASFVVNDVSREIDSRETPHAWPYGFFVIGATRPGVMPKTPMTNNLYTLNAQLAHWAFSITKNIQIPDNHEMQLDRQAWASYPNAARPPFVLEGDSYASDTYWHGTTLTKYAEDWVNLWTTGRGRFAMANMEDSAIAEAFQRLSRMNRVDYQRLMVLRTASNFSMQKPGSTALESVTAPYINSTAYESAWLVGSTVVHELTGNWNLYRLHLPRNKQ</sequence>
<dbReference type="PANTHER" id="PTHR38643:SF1">
    <property type="entry name" value="PURINE NUCLEOSIDE PERMEASE C285.05-RELATED"/>
    <property type="match status" value="1"/>
</dbReference>
<gene>
    <name evidence="1" type="ORF">HDF17_003182</name>
</gene>
<proteinExistence type="predicted"/>
<dbReference type="Pfam" id="PF06516">
    <property type="entry name" value="NUP"/>
    <property type="match status" value="1"/>
</dbReference>
<dbReference type="AlphaFoldDB" id="A0A7Y9TM77"/>
<name>A0A7Y9TM77_9BACT</name>
<keyword evidence="2" id="KW-1185">Reference proteome</keyword>
<organism evidence="1 2">
    <name type="scientific">Granulicella arctica</name>
    <dbReference type="NCBI Taxonomy" id="940613"/>
    <lineage>
        <taxon>Bacteria</taxon>
        <taxon>Pseudomonadati</taxon>
        <taxon>Acidobacteriota</taxon>
        <taxon>Terriglobia</taxon>
        <taxon>Terriglobales</taxon>
        <taxon>Acidobacteriaceae</taxon>
        <taxon>Granulicella</taxon>
    </lineage>
</organism>
<accession>A0A7Y9TM77</accession>
<dbReference type="GO" id="GO:0055085">
    <property type="term" value="P:transmembrane transport"/>
    <property type="evidence" value="ECO:0007669"/>
    <property type="project" value="InterPro"/>
</dbReference>
<dbReference type="PANTHER" id="PTHR38643">
    <property type="entry name" value="PURINE NUCLEOSIDE PERMEASE C285.05-RELATED"/>
    <property type="match status" value="1"/>
</dbReference>
<evidence type="ECO:0000313" key="1">
    <source>
        <dbReference type="EMBL" id="NYF80862.1"/>
    </source>
</evidence>
<evidence type="ECO:0000313" key="2">
    <source>
        <dbReference type="Proteomes" id="UP000589520"/>
    </source>
</evidence>
<protein>
    <submittedName>
        <fullName evidence="1">Purine nucleoside permease</fullName>
    </submittedName>
</protein>
<dbReference type="RefSeq" id="WP_246302000.1">
    <property type="nucleotide sequence ID" value="NZ_JACCCW010000002.1"/>
</dbReference>